<sequence length="70" mass="7661">MSSLAFGEAKCIVILLLTKNHHDLSSDFRTGALMKSMQKKCAKNQVTATTTANTILTIEHALHKLSCKSE</sequence>
<feature type="non-terminal residue" evidence="1">
    <location>
        <position position="70"/>
    </location>
</feature>
<dbReference type="AlphaFoldDB" id="A0A2H1V697"/>
<reference evidence="1" key="1">
    <citation type="submission" date="2016-07" db="EMBL/GenBank/DDBJ databases">
        <authorList>
            <person name="Bretaudeau A."/>
        </authorList>
    </citation>
    <scope>NUCLEOTIDE SEQUENCE</scope>
    <source>
        <strain evidence="1">Rice</strain>
        <tissue evidence="1">Whole body</tissue>
    </source>
</reference>
<organism evidence="1">
    <name type="scientific">Spodoptera frugiperda</name>
    <name type="common">Fall armyworm</name>
    <dbReference type="NCBI Taxonomy" id="7108"/>
    <lineage>
        <taxon>Eukaryota</taxon>
        <taxon>Metazoa</taxon>
        <taxon>Ecdysozoa</taxon>
        <taxon>Arthropoda</taxon>
        <taxon>Hexapoda</taxon>
        <taxon>Insecta</taxon>
        <taxon>Pterygota</taxon>
        <taxon>Neoptera</taxon>
        <taxon>Endopterygota</taxon>
        <taxon>Lepidoptera</taxon>
        <taxon>Glossata</taxon>
        <taxon>Ditrysia</taxon>
        <taxon>Noctuoidea</taxon>
        <taxon>Noctuidae</taxon>
        <taxon>Amphipyrinae</taxon>
        <taxon>Spodoptera</taxon>
    </lineage>
</organism>
<accession>A0A2H1V697</accession>
<dbReference type="EMBL" id="ODYU01000706">
    <property type="protein sequence ID" value="SOQ35922.1"/>
    <property type="molecule type" value="Genomic_DNA"/>
</dbReference>
<proteinExistence type="predicted"/>
<name>A0A2H1V697_SPOFR</name>
<evidence type="ECO:0000313" key="1">
    <source>
        <dbReference type="EMBL" id="SOQ35922.1"/>
    </source>
</evidence>
<protein>
    <submittedName>
        <fullName evidence="1">SFRICE_039075</fullName>
    </submittedName>
</protein>
<gene>
    <name evidence="1" type="ORF">SFRICE_039075</name>
</gene>